<dbReference type="SUPFAM" id="SSF118196">
    <property type="entry name" value="YaeB-like"/>
    <property type="match status" value="1"/>
</dbReference>
<comment type="caution">
    <text evidence="4">The sequence shown here is derived from an EMBL/GenBank/DDBJ whole genome shotgun (WGS) entry which is preliminary data.</text>
</comment>
<evidence type="ECO:0000259" key="3">
    <source>
        <dbReference type="PROSITE" id="PS51668"/>
    </source>
</evidence>
<proteinExistence type="inferred from homology"/>
<evidence type="ECO:0000313" key="4">
    <source>
        <dbReference type="EMBL" id="GBF35183.1"/>
    </source>
</evidence>
<comment type="similarity">
    <text evidence="2">Belongs to the tRNA methyltransferase O family.</text>
</comment>
<evidence type="ECO:0000256" key="1">
    <source>
        <dbReference type="ARBA" id="ARBA00022691"/>
    </source>
</evidence>
<dbReference type="Pfam" id="PF01980">
    <property type="entry name" value="TrmO_N"/>
    <property type="match status" value="1"/>
</dbReference>
<dbReference type="AlphaFoldDB" id="A0A2L2XHJ7"/>
<keyword evidence="5" id="KW-1185">Reference proteome</keyword>
<dbReference type="PANTHER" id="PTHR12818:SF0">
    <property type="entry name" value="TRNA (ADENINE(37)-N6)-METHYLTRANSFERASE"/>
    <property type="match status" value="1"/>
</dbReference>
<sequence length="282" mass="31493">MKISSATRQMAGKEQTMLFQDIVIKPVGVVQAPYADPTQAPILGYRATVEVFPDYANALLRIEEHSHFWILTWFHQARRNVLVTVPGRINPNLPEYGVFGLRSPVRPNPVGLSLVQLESVEGNKLHVTGLDAIDGTPVIDIKPYFENDIIFSPRTPHMRPLRREVLKGILLKRAIAHHQEECPDLLLAVRMTMLAEESLGHINSPDLQVAVTGSACLADTLQGLTRARLANPPRFRHQLADSPGRSDWSLGSKTLSISARRRISPVDFWNTPDSDIFTDCIE</sequence>
<keyword evidence="1" id="KW-0949">S-adenosyl-L-methionine</keyword>
<dbReference type="InterPro" id="IPR023370">
    <property type="entry name" value="TrmO-like_N"/>
</dbReference>
<dbReference type="PROSITE" id="PS51668">
    <property type="entry name" value="TSAA_2"/>
    <property type="match status" value="1"/>
</dbReference>
<dbReference type="Gene3D" id="2.40.30.70">
    <property type="entry name" value="YaeB-like"/>
    <property type="match status" value="1"/>
</dbReference>
<evidence type="ECO:0000256" key="2">
    <source>
        <dbReference type="ARBA" id="ARBA00033753"/>
    </source>
</evidence>
<dbReference type="Proteomes" id="UP000239549">
    <property type="component" value="Unassembled WGS sequence"/>
</dbReference>
<accession>A0A2L2XHJ7</accession>
<gene>
    <name evidence="4" type="ORF">DCCM_4306</name>
</gene>
<feature type="domain" description="TsaA-like" evidence="3">
    <location>
        <begin position="24"/>
        <end position="153"/>
    </location>
</feature>
<dbReference type="CDD" id="cd09281">
    <property type="entry name" value="UPF0066"/>
    <property type="match status" value="1"/>
</dbReference>
<dbReference type="InterPro" id="IPR036414">
    <property type="entry name" value="YaeB_N_sf"/>
</dbReference>
<name>A0A2L2XHJ7_9FIRM</name>
<dbReference type="InterPro" id="IPR036413">
    <property type="entry name" value="YaeB-like_sf"/>
</dbReference>
<dbReference type="EMBL" id="BFAV01000157">
    <property type="protein sequence ID" value="GBF35183.1"/>
    <property type="molecule type" value="Genomic_DNA"/>
</dbReference>
<protein>
    <recommendedName>
        <fullName evidence="3">TsaA-like domain-containing protein</fullName>
    </recommendedName>
</protein>
<dbReference type="NCBIfam" id="TIGR00104">
    <property type="entry name" value="tRNA_TsaA"/>
    <property type="match status" value="1"/>
</dbReference>
<organism evidence="4 5">
    <name type="scientific">Desulfocucumis palustris</name>
    <dbReference type="NCBI Taxonomy" id="1898651"/>
    <lineage>
        <taxon>Bacteria</taxon>
        <taxon>Bacillati</taxon>
        <taxon>Bacillota</taxon>
        <taxon>Clostridia</taxon>
        <taxon>Eubacteriales</taxon>
        <taxon>Desulfocucumaceae</taxon>
        <taxon>Desulfocucumis</taxon>
    </lineage>
</organism>
<dbReference type="SUPFAM" id="SSF143555">
    <property type="entry name" value="FwdE-like"/>
    <property type="match status" value="1"/>
</dbReference>
<dbReference type="Gene3D" id="3.30.1330.130">
    <property type="match status" value="1"/>
</dbReference>
<evidence type="ECO:0000313" key="5">
    <source>
        <dbReference type="Proteomes" id="UP000239549"/>
    </source>
</evidence>
<reference evidence="5" key="1">
    <citation type="submission" date="2018-02" db="EMBL/GenBank/DDBJ databases">
        <title>Genome sequence of Desulfocucumis palustris strain NAW-5.</title>
        <authorList>
            <person name="Watanabe M."/>
            <person name="Kojima H."/>
            <person name="Fukui M."/>
        </authorList>
    </citation>
    <scope>NUCLEOTIDE SEQUENCE [LARGE SCALE GENOMIC DNA]</scope>
    <source>
        <strain evidence="5">NAW-5</strain>
    </source>
</reference>
<dbReference type="InterPro" id="IPR040372">
    <property type="entry name" value="YaeB-like"/>
</dbReference>
<dbReference type="PANTHER" id="PTHR12818">
    <property type="entry name" value="TRNA (ADENINE(37)-N6)-METHYLTRANSFERASE"/>
    <property type="match status" value="1"/>
</dbReference>